<evidence type="ECO:0000256" key="6">
    <source>
        <dbReference type="SAM" id="Coils"/>
    </source>
</evidence>
<feature type="compositionally biased region" description="Polar residues" evidence="7">
    <location>
        <begin position="277"/>
        <end position="293"/>
    </location>
</feature>
<protein>
    <submittedName>
        <fullName evidence="8">Centrosomal protein of 97 kDa</fullName>
    </submittedName>
</protein>
<dbReference type="InterPro" id="IPR027417">
    <property type="entry name" value="P-loop_NTPase"/>
</dbReference>
<dbReference type="OrthoDB" id="5954088at2759"/>
<evidence type="ECO:0000256" key="1">
    <source>
        <dbReference type="ARBA" id="ARBA00004138"/>
    </source>
</evidence>
<name>A0A078B8C2_STYLE</name>
<feature type="region of interest" description="Disordered" evidence="7">
    <location>
        <begin position="263"/>
        <end position="293"/>
    </location>
</feature>
<dbReference type="PANTHER" id="PTHR45973">
    <property type="entry name" value="PROTEIN PHOSPHATASE 1 REGULATORY SUBUNIT SDS22-RELATED"/>
    <property type="match status" value="1"/>
</dbReference>
<keyword evidence="9" id="KW-1185">Reference proteome</keyword>
<feature type="coiled-coil region" evidence="6">
    <location>
        <begin position="365"/>
        <end position="392"/>
    </location>
</feature>
<keyword evidence="2" id="KW-0433">Leucine-rich repeat</keyword>
<dbReference type="InParanoid" id="A0A078B8C2"/>
<keyword evidence="5" id="KW-0966">Cell projection</keyword>
<dbReference type="SMART" id="SM00365">
    <property type="entry name" value="LRR_SD22"/>
    <property type="match status" value="6"/>
</dbReference>
<dbReference type="SUPFAM" id="SSF52058">
    <property type="entry name" value="L domain-like"/>
    <property type="match status" value="1"/>
</dbReference>
<proteinExistence type="predicted"/>
<dbReference type="PANTHER" id="PTHR45973:SF9">
    <property type="entry name" value="LEUCINE-RICH REPEAT-CONTAINING PROTEIN 46"/>
    <property type="match status" value="1"/>
</dbReference>
<evidence type="ECO:0000256" key="3">
    <source>
        <dbReference type="ARBA" id="ARBA00022737"/>
    </source>
</evidence>
<dbReference type="InterPro" id="IPR032675">
    <property type="entry name" value="LRR_dom_sf"/>
</dbReference>
<evidence type="ECO:0000256" key="2">
    <source>
        <dbReference type="ARBA" id="ARBA00022614"/>
    </source>
</evidence>
<feature type="compositionally biased region" description="Basic and acidic residues" evidence="7">
    <location>
        <begin position="264"/>
        <end position="274"/>
    </location>
</feature>
<keyword evidence="3" id="KW-0677">Repeat</keyword>
<gene>
    <name evidence="8" type="primary">Contig634.g699</name>
    <name evidence="8" type="ORF">STYLEM_19912</name>
</gene>
<dbReference type="Pfam" id="PF00612">
    <property type="entry name" value="IQ"/>
    <property type="match status" value="2"/>
</dbReference>
<comment type="subcellular location">
    <subcellularLocation>
        <location evidence="1">Cell projection</location>
        <location evidence="1">Cilium</location>
    </subcellularLocation>
</comment>
<dbReference type="Gene3D" id="3.80.10.10">
    <property type="entry name" value="Ribonuclease Inhibitor"/>
    <property type="match status" value="1"/>
</dbReference>
<dbReference type="InterPro" id="IPR001611">
    <property type="entry name" value="Leu-rich_rpt"/>
</dbReference>
<dbReference type="SUPFAM" id="SSF52540">
    <property type="entry name" value="P-loop containing nucleoside triphosphate hydrolases"/>
    <property type="match status" value="1"/>
</dbReference>
<dbReference type="Gene3D" id="1.20.5.190">
    <property type="match status" value="1"/>
</dbReference>
<dbReference type="InterPro" id="IPR000048">
    <property type="entry name" value="IQ_motif_EF-hand-BS"/>
</dbReference>
<evidence type="ECO:0000313" key="8">
    <source>
        <dbReference type="EMBL" id="CDW90765.1"/>
    </source>
</evidence>
<evidence type="ECO:0000256" key="7">
    <source>
        <dbReference type="SAM" id="MobiDB-lite"/>
    </source>
</evidence>
<keyword evidence="4" id="KW-0969">Cilium</keyword>
<evidence type="ECO:0000313" key="9">
    <source>
        <dbReference type="Proteomes" id="UP000039865"/>
    </source>
</evidence>
<dbReference type="Proteomes" id="UP000039865">
    <property type="component" value="Unassembled WGS sequence"/>
</dbReference>
<evidence type="ECO:0000256" key="5">
    <source>
        <dbReference type="ARBA" id="ARBA00023273"/>
    </source>
</evidence>
<dbReference type="PROSITE" id="PS50096">
    <property type="entry name" value="IQ"/>
    <property type="match status" value="2"/>
</dbReference>
<dbReference type="EMBL" id="CCKQ01018784">
    <property type="protein sequence ID" value="CDW90765.1"/>
    <property type="molecule type" value="Genomic_DNA"/>
</dbReference>
<dbReference type="SMART" id="SM00015">
    <property type="entry name" value="IQ"/>
    <property type="match status" value="2"/>
</dbReference>
<sequence length="559" mass="64424">MLWIQTQARTYSSKSLKRYSRNGNRSIFRLFFSINLIVLNLSHNKISKISNLSQLNQLKSLILSSNSISLIEGLEQLQSLELLDLSYNQISVIENIAKCLELNSLSLAHNNIKEIGDLSENITLEVIDLRNNKIKNLEDIDLKFPSSLKSLYLQSNLIGDILQPRLINFLDNISIVNLNQNPIIEKLTSNGIDPKLFILFLLNNRVKKINNVKITEQDKLSSDGLFFDANGVYNQQFADSILMMSKSEEEVFSFFKSKLNPLPKGRDKSAEPKQRSKQYISPSQKNVKSLHQSSHKNLVIIQSEMKSPRIIEEKSSDDVKSFLMKNRNQDQNLNKLGNSHQNSQNHLKIASQENSLRNSDQNLREKLLKSEITQLREEVSSLRTALLSLEEKYDLNIEIKKKKQAQKFRVNKNGQIADFLRVNQISVSGLKKSQALPKNEFKITKVQAIVRGALVRQRYKLFMKQQKSIVKIQSLFRGIITRKNLIKDGMNVKLKQKKDEQQCCKRCKERDQEMLLLMQKIATMGEEIEENKQAKHSHDKALRYLFDQVASLRQVISEI</sequence>
<accession>A0A078B8C2</accession>
<evidence type="ECO:0000256" key="4">
    <source>
        <dbReference type="ARBA" id="ARBA00023069"/>
    </source>
</evidence>
<organism evidence="8 9">
    <name type="scientific">Stylonychia lemnae</name>
    <name type="common">Ciliate</name>
    <dbReference type="NCBI Taxonomy" id="5949"/>
    <lineage>
        <taxon>Eukaryota</taxon>
        <taxon>Sar</taxon>
        <taxon>Alveolata</taxon>
        <taxon>Ciliophora</taxon>
        <taxon>Intramacronucleata</taxon>
        <taxon>Spirotrichea</taxon>
        <taxon>Stichotrichia</taxon>
        <taxon>Sporadotrichida</taxon>
        <taxon>Oxytrichidae</taxon>
        <taxon>Stylonychinae</taxon>
        <taxon>Stylonychia</taxon>
    </lineage>
</organism>
<dbReference type="AlphaFoldDB" id="A0A078B8C2"/>
<dbReference type="PROSITE" id="PS51450">
    <property type="entry name" value="LRR"/>
    <property type="match status" value="5"/>
</dbReference>
<reference evidence="8 9" key="1">
    <citation type="submission" date="2014-06" db="EMBL/GenBank/DDBJ databases">
        <authorList>
            <person name="Swart Estienne"/>
        </authorList>
    </citation>
    <scope>NUCLEOTIDE SEQUENCE [LARGE SCALE GENOMIC DNA]</scope>
    <source>
        <strain evidence="8 9">130c</strain>
    </source>
</reference>
<dbReference type="InterPro" id="IPR050576">
    <property type="entry name" value="Cilia_flagella_integrity"/>
</dbReference>
<keyword evidence="6" id="KW-0175">Coiled coil</keyword>